<proteinExistence type="predicted"/>
<dbReference type="Proteomes" id="UP001163223">
    <property type="component" value="Chromosome"/>
</dbReference>
<accession>A0ACD4NNI9</accession>
<gene>
    <name evidence="1" type="ORF">OXU80_27200</name>
</gene>
<protein>
    <submittedName>
        <fullName evidence="1">Uncharacterized protein</fullName>
    </submittedName>
</protein>
<name>A0ACD4NNI9_9HYPH</name>
<dbReference type="EMBL" id="CP113520">
    <property type="protein sequence ID" value="WAJ28452.1"/>
    <property type="molecule type" value="Genomic_DNA"/>
</dbReference>
<evidence type="ECO:0000313" key="2">
    <source>
        <dbReference type="Proteomes" id="UP001163223"/>
    </source>
</evidence>
<reference evidence="1" key="1">
    <citation type="submission" date="2022-11" db="EMBL/GenBank/DDBJ databases">
        <title>beta-Carotene-producing bacterium, Jeongeuplla avenae sp. nov., alleviates the salt stress of Arabidopsis seedlings.</title>
        <authorList>
            <person name="Jiang L."/>
            <person name="Lee J."/>
        </authorList>
    </citation>
    <scope>NUCLEOTIDE SEQUENCE</scope>
    <source>
        <strain evidence="1">DY_R2A_6</strain>
    </source>
</reference>
<keyword evidence="2" id="KW-1185">Reference proteome</keyword>
<organism evidence="1 2">
    <name type="scientific">Antarcticirhabdus aurantiaca</name>
    <dbReference type="NCBI Taxonomy" id="2606717"/>
    <lineage>
        <taxon>Bacteria</taxon>
        <taxon>Pseudomonadati</taxon>
        <taxon>Pseudomonadota</taxon>
        <taxon>Alphaproteobacteria</taxon>
        <taxon>Hyphomicrobiales</taxon>
        <taxon>Aurantimonadaceae</taxon>
        <taxon>Antarcticirhabdus</taxon>
    </lineage>
</organism>
<sequence length="50" mass="5414">MAAVGDVARRCVEDGLDRAAVAQLRARAEPDVMPPTALLVDREHMAVTLR</sequence>
<evidence type="ECO:0000313" key="1">
    <source>
        <dbReference type="EMBL" id="WAJ28452.1"/>
    </source>
</evidence>